<comment type="caution">
    <text evidence="2">The sequence shown here is derived from an EMBL/GenBank/DDBJ whole genome shotgun (WGS) entry which is preliminary data.</text>
</comment>
<dbReference type="InterPro" id="IPR013022">
    <property type="entry name" value="Xyl_isomerase-like_TIM-brl"/>
</dbReference>
<protein>
    <recommendedName>
        <fullName evidence="1">Xylose isomerase-like TIM barrel domain-containing protein</fullName>
    </recommendedName>
</protein>
<reference evidence="2 3" key="1">
    <citation type="submission" date="2015-06" db="EMBL/GenBank/DDBJ databases">
        <title>New insights into the roles of widespread benthic archaea in carbon and nitrogen cycling.</title>
        <authorList>
            <person name="Lazar C.S."/>
            <person name="Baker B.J."/>
            <person name="Seitz K.W."/>
            <person name="Hyde A.S."/>
            <person name="Dick G.J."/>
            <person name="Hinrichs K.-U."/>
            <person name="Teske A.P."/>
        </authorList>
    </citation>
    <scope>NUCLEOTIDE SEQUENCE [LARGE SCALE GENOMIC DNA]</scope>
    <source>
        <strain evidence="2">DG-45</strain>
    </source>
</reference>
<dbReference type="Proteomes" id="UP000037210">
    <property type="component" value="Unassembled WGS sequence"/>
</dbReference>
<accession>A0A0M0BPI7</accession>
<sequence>MIISIHGVSLMDVASTPKEAVDIAAEAGFEYIEIPLTTWEIDPQAATGKDINRIRGILSSGGIEARSLGMIWPTDQAMITDSPSQLRRNINYARALFDLSAALGIETMNLGGHQVRRVPPDTPYYEGLKTLVRFWREACRYAEDVGVIVCIEHIVRRSTNVANTTKQIMDLVEAIGSPSFQINAQVHQMAYADLDVPTALRASGEMIKLVHIADVAGFNPLTDPVAFITPGRGRLDFVSVFRAFKDIGYDGEFCMEPSPHELGEDPVRELREGRELLEAKWKEA</sequence>
<dbReference type="PANTHER" id="PTHR12110">
    <property type="entry name" value="HYDROXYPYRUVATE ISOMERASE"/>
    <property type="match status" value="1"/>
</dbReference>
<dbReference type="PANTHER" id="PTHR12110:SF21">
    <property type="entry name" value="XYLOSE ISOMERASE-LIKE TIM BARREL DOMAIN-CONTAINING PROTEIN"/>
    <property type="match status" value="1"/>
</dbReference>
<proteinExistence type="predicted"/>
<organism evidence="2 3">
    <name type="scientific">miscellaneous Crenarchaeota group-15 archaeon DG-45</name>
    <dbReference type="NCBI Taxonomy" id="1685127"/>
    <lineage>
        <taxon>Archaea</taxon>
        <taxon>Candidatus Bathyarchaeota</taxon>
        <taxon>MCG-15</taxon>
    </lineage>
</organism>
<evidence type="ECO:0000259" key="1">
    <source>
        <dbReference type="Pfam" id="PF01261"/>
    </source>
</evidence>
<dbReference type="SUPFAM" id="SSF51658">
    <property type="entry name" value="Xylose isomerase-like"/>
    <property type="match status" value="1"/>
</dbReference>
<name>A0A0M0BPI7_9ARCH</name>
<dbReference type="AlphaFoldDB" id="A0A0M0BPI7"/>
<gene>
    <name evidence="2" type="ORF">AC482_04005</name>
</gene>
<feature type="domain" description="Xylose isomerase-like TIM barrel" evidence="1">
    <location>
        <begin position="21"/>
        <end position="278"/>
    </location>
</feature>
<dbReference type="Gene3D" id="3.20.20.150">
    <property type="entry name" value="Divalent-metal-dependent TIM barrel enzymes"/>
    <property type="match status" value="1"/>
</dbReference>
<dbReference type="InterPro" id="IPR050312">
    <property type="entry name" value="IolE/XylAMocC-like"/>
</dbReference>
<evidence type="ECO:0000313" key="3">
    <source>
        <dbReference type="Proteomes" id="UP000037210"/>
    </source>
</evidence>
<dbReference type="EMBL" id="LFWZ01000033">
    <property type="protein sequence ID" value="KON30364.1"/>
    <property type="molecule type" value="Genomic_DNA"/>
</dbReference>
<dbReference type="InterPro" id="IPR036237">
    <property type="entry name" value="Xyl_isomerase-like_sf"/>
</dbReference>
<dbReference type="Pfam" id="PF01261">
    <property type="entry name" value="AP_endonuc_2"/>
    <property type="match status" value="1"/>
</dbReference>
<evidence type="ECO:0000313" key="2">
    <source>
        <dbReference type="EMBL" id="KON30364.1"/>
    </source>
</evidence>